<keyword evidence="2" id="KW-1133">Transmembrane helix</keyword>
<feature type="region of interest" description="Disordered" evidence="1">
    <location>
        <begin position="1"/>
        <end position="31"/>
    </location>
</feature>
<keyword evidence="2" id="KW-0472">Membrane</keyword>
<organism evidence="3 4">
    <name type="scientific">Pleuronectes platessa</name>
    <name type="common">European plaice</name>
    <dbReference type="NCBI Taxonomy" id="8262"/>
    <lineage>
        <taxon>Eukaryota</taxon>
        <taxon>Metazoa</taxon>
        <taxon>Chordata</taxon>
        <taxon>Craniata</taxon>
        <taxon>Vertebrata</taxon>
        <taxon>Euteleostomi</taxon>
        <taxon>Actinopterygii</taxon>
        <taxon>Neopterygii</taxon>
        <taxon>Teleostei</taxon>
        <taxon>Neoteleostei</taxon>
        <taxon>Acanthomorphata</taxon>
        <taxon>Carangaria</taxon>
        <taxon>Pleuronectiformes</taxon>
        <taxon>Pleuronectoidei</taxon>
        <taxon>Pleuronectidae</taxon>
        <taxon>Pleuronectes</taxon>
    </lineage>
</organism>
<reference evidence="3" key="1">
    <citation type="submission" date="2020-03" db="EMBL/GenBank/DDBJ databases">
        <authorList>
            <person name="Weist P."/>
        </authorList>
    </citation>
    <scope>NUCLEOTIDE SEQUENCE</scope>
</reference>
<evidence type="ECO:0000256" key="1">
    <source>
        <dbReference type="SAM" id="MobiDB-lite"/>
    </source>
</evidence>
<evidence type="ECO:0000313" key="4">
    <source>
        <dbReference type="Proteomes" id="UP001153269"/>
    </source>
</evidence>
<gene>
    <name evidence="3" type="ORF">PLEPLA_LOCUS27942</name>
</gene>
<keyword evidence="4" id="KW-1185">Reference proteome</keyword>
<sequence>MKLSVVNTSSRSVSSESSHTPPAAADTSPHLLGPLLHHRGFRLNAAGEKNSMARVGVGGMPETAVGGGVMLNRRRSKARRKKRKELFGVQMCFTGVVLGLVAGLRCVSQGAAGGGSGEQRSTDGALYADDATGLGADLDKKEKRQEGREEEAQ</sequence>
<evidence type="ECO:0000256" key="2">
    <source>
        <dbReference type="SAM" id="Phobius"/>
    </source>
</evidence>
<feature type="compositionally biased region" description="Low complexity" evidence="1">
    <location>
        <begin position="1"/>
        <end position="18"/>
    </location>
</feature>
<feature type="transmembrane region" description="Helical" evidence="2">
    <location>
        <begin position="86"/>
        <end position="104"/>
    </location>
</feature>
<dbReference type="EMBL" id="CADEAL010002409">
    <property type="protein sequence ID" value="CAB1440176.1"/>
    <property type="molecule type" value="Genomic_DNA"/>
</dbReference>
<comment type="caution">
    <text evidence="3">The sequence shown here is derived from an EMBL/GenBank/DDBJ whole genome shotgun (WGS) entry which is preliminary data.</text>
</comment>
<accession>A0A9N7UZW7</accession>
<dbReference type="AlphaFoldDB" id="A0A9N7UZW7"/>
<keyword evidence="2" id="KW-0812">Transmembrane</keyword>
<proteinExistence type="predicted"/>
<feature type="region of interest" description="Disordered" evidence="1">
    <location>
        <begin position="111"/>
        <end position="153"/>
    </location>
</feature>
<evidence type="ECO:0000313" key="3">
    <source>
        <dbReference type="EMBL" id="CAB1440176.1"/>
    </source>
</evidence>
<protein>
    <submittedName>
        <fullName evidence="3">Uncharacterized protein</fullName>
    </submittedName>
</protein>
<feature type="compositionally biased region" description="Basic and acidic residues" evidence="1">
    <location>
        <begin position="137"/>
        <end position="153"/>
    </location>
</feature>
<dbReference type="Proteomes" id="UP001153269">
    <property type="component" value="Unassembled WGS sequence"/>
</dbReference>
<name>A0A9N7UZW7_PLEPL</name>
<feature type="compositionally biased region" description="Low complexity" evidence="1">
    <location>
        <begin position="118"/>
        <end position="136"/>
    </location>
</feature>